<comment type="caution">
    <text evidence="1">The sequence shown here is derived from an EMBL/GenBank/DDBJ whole genome shotgun (WGS) entry which is preliminary data.</text>
</comment>
<protein>
    <submittedName>
        <fullName evidence="1">Uncharacterized protein</fullName>
    </submittedName>
</protein>
<feature type="non-terminal residue" evidence="1">
    <location>
        <position position="1"/>
    </location>
</feature>
<dbReference type="EMBL" id="CAJVCH010547376">
    <property type="protein sequence ID" value="CAG7828405.1"/>
    <property type="molecule type" value="Genomic_DNA"/>
</dbReference>
<accession>A0A8J2Q058</accession>
<evidence type="ECO:0000313" key="1">
    <source>
        <dbReference type="EMBL" id="CAG7828405.1"/>
    </source>
</evidence>
<sequence length="134" mass="15495">EDRVSPPPKRPRKRRKAIVEEEVEQNVVEINTSENWEEEFRQNLGMSTEEFEDFTKSQGFCHQSAKLPHLFDFGVPNPKGMPKFATKIPDEYFKNSNTLRVYQNILKPSYTSGSLIFNATDQAFYKPACDNNST</sequence>
<dbReference type="Proteomes" id="UP000708208">
    <property type="component" value="Unassembled WGS sequence"/>
</dbReference>
<organism evidence="1 2">
    <name type="scientific">Allacma fusca</name>
    <dbReference type="NCBI Taxonomy" id="39272"/>
    <lineage>
        <taxon>Eukaryota</taxon>
        <taxon>Metazoa</taxon>
        <taxon>Ecdysozoa</taxon>
        <taxon>Arthropoda</taxon>
        <taxon>Hexapoda</taxon>
        <taxon>Collembola</taxon>
        <taxon>Symphypleona</taxon>
        <taxon>Sminthuridae</taxon>
        <taxon>Allacma</taxon>
    </lineage>
</organism>
<proteinExistence type="predicted"/>
<evidence type="ECO:0000313" key="2">
    <source>
        <dbReference type="Proteomes" id="UP000708208"/>
    </source>
</evidence>
<keyword evidence="2" id="KW-1185">Reference proteome</keyword>
<gene>
    <name evidence="1" type="ORF">AFUS01_LOCUS38335</name>
</gene>
<name>A0A8J2Q058_9HEXA</name>
<dbReference type="AlphaFoldDB" id="A0A8J2Q058"/>
<reference evidence="1" key="1">
    <citation type="submission" date="2021-06" db="EMBL/GenBank/DDBJ databases">
        <authorList>
            <person name="Hodson N. C."/>
            <person name="Mongue J. A."/>
            <person name="Jaron S. K."/>
        </authorList>
    </citation>
    <scope>NUCLEOTIDE SEQUENCE</scope>
</reference>
<feature type="non-terminal residue" evidence="1">
    <location>
        <position position="134"/>
    </location>
</feature>